<proteinExistence type="predicted"/>
<organism evidence="1 2">
    <name type="scientific">Streptomyces luteosporeus</name>
    <dbReference type="NCBI Taxonomy" id="173856"/>
    <lineage>
        <taxon>Bacteria</taxon>
        <taxon>Bacillati</taxon>
        <taxon>Actinomycetota</taxon>
        <taxon>Actinomycetes</taxon>
        <taxon>Kitasatosporales</taxon>
        <taxon>Streptomycetaceae</taxon>
        <taxon>Streptomyces</taxon>
    </lineage>
</organism>
<protein>
    <submittedName>
        <fullName evidence="1">Uncharacterized protein</fullName>
    </submittedName>
</protein>
<evidence type="ECO:0000313" key="2">
    <source>
        <dbReference type="Proteomes" id="UP001500886"/>
    </source>
</evidence>
<evidence type="ECO:0000313" key="1">
    <source>
        <dbReference type="EMBL" id="GAA2719205.1"/>
    </source>
</evidence>
<reference evidence="1 2" key="1">
    <citation type="journal article" date="2019" name="Int. J. Syst. Evol. Microbiol.">
        <title>The Global Catalogue of Microorganisms (GCM) 10K type strain sequencing project: providing services to taxonomists for standard genome sequencing and annotation.</title>
        <authorList>
            <consortium name="The Broad Institute Genomics Platform"/>
            <consortium name="The Broad Institute Genome Sequencing Center for Infectious Disease"/>
            <person name="Wu L."/>
            <person name="Ma J."/>
        </authorList>
    </citation>
    <scope>NUCLEOTIDE SEQUENCE [LARGE SCALE GENOMIC DNA]</scope>
    <source>
        <strain evidence="1 2">JCM 4542</strain>
    </source>
</reference>
<gene>
    <name evidence="1" type="ORF">GCM10010315_36700</name>
</gene>
<accession>A0ABN3TV73</accession>
<keyword evidence="2" id="KW-1185">Reference proteome</keyword>
<name>A0ABN3TV73_9ACTN</name>
<dbReference type="RefSeq" id="WP_344436473.1">
    <property type="nucleotide sequence ID" value="NZ_BAAASL010000013.1"/>
</dbReference>
<dbReference type="Proteomes" id="UP001500886">
    <property type="component" value="Unassembled WGS sequence"/>
</dbReference>
<comment type="caution">
    <text evidence="1">The sequence shown here is derived from an EMBL/GenBank/DDBJ whole genome shotgun (WGS) entry which is preliminary data.</text>
</comment>
<dbReference type="EMBL" id="BAAASL010000013">
    <property type="protein sequence ID" value="GAA2719205.1"/>
    <property type="molecule type" value="Genomic_DNA"/>
</dbReference>
<sequence>MAAPRIEPWAQREVVTARKLNAQIRDPQQYLADKPRLSCRGAAAGQTISRGSSTFIKWATAETNTFTADADRRWFTVPDTGVYVLTGSVSVKSGSPSPPGTA</sequence>